<evidence type="ECO:0000313" key="1">
    <source>
        <dbReference type="EMBL" id="ABU81758.1"/>
    </source>
</evidence>
<sequence length="201" mass="23255">MKVRRFVIKCINEEVCYELLHKISEEVSARWIKGEVDGNKLLIEALGFPYELKELRYEIEELKKEIESAMLPYTRVSVDELPKLTKAAVPIDALVEALKLLGYSAKVEGRTLVSDAPFEEVAALARKMKEIIDSEIVRFRLPHSMKKAVAVLSTVYGVNPEEVVNVMLREGLLEEGDFKYEQREEWRKVIKRVSERLSEEW</sequence>
<protein>
    <submittedName>
        <fullName evidence="1">Uncharacterized protein-like protein</fullName>
    </submittedName>
</protein>
<dbReference type="GeneID" id="5562377"/>
<dbReference type="Pfam" id="PF09840">
    <property type="entry name" value="DUF2067"/>
    <property type="match status" value="1"/>
</dbReference>
<reference evidence="1 2" key="1">
    <citation type="journal article" date="2008" name="Genome Biol.">
        <title>A genomic analysis of the archaeal system Ignicoccus hospitalis-Nanoarchaeum equitans.</title>
        <authorList>
            <person name="Podar M."/>
            <person name="Anderson I."/>
            <person name="Makarova K.S."/>
            <person name="Elkins J.G."/>
            <person name="Ivanova N."/>
            <person name="Wall M.A."/>
            <person name="Lykidis A."/>
            <person name="Mavromatis K."/>
            <person name="Sun H."/>
            <person name="Hudson M.E."/>
            <person name="Chen W."/>
            <person name="Deciu C."/>
            <person name="Hutchison D."/>
            <person name="Eads J.R."/>
            <person name="Anderson A."/>
            <person name="Fernandes F."/>
            <person name="Szeto E."/>
            <person name="Lapidus A."/>
            <person name="Kyrpides N.C."/>
            <person name="Saier M.H.Jr."/>
            <person name="Richardson P.M."/>
            <person name="Rachel R."/>
            <person name="Huber H."/>
            <person name="Eisen J.A."/>
            <person name="Koonin E.V."/>
            <person name="Keller M."/>
            <person name="Stetter K.O."/>
        </authorList>
    </citation>
    <scope>NUCLEOTIDE SEQUENCE [LARGE SCALE GENOMIC DNA]</scope>
    <source>
        <strain evidence="2">KIN4/I / DSM 18386 / JCM 14125</strain>
    </source>
</reference>
<dbReference type="PhylomeDB" id="A8AA06"/>
<dbReference type="HOGENOM" id="CLU_1357897_0_0_2"/>
<accession>A8AA06</accession>
<dbReference type="AlphaFoldDB" id="A8AA06"/>
<dbReference type="eggNOG" id="arCOG00908">
    <property type="taxonomic scope" value="Archaea"/>
</dbReference>
<dbReference type="Proteomes" id="UP000000262">
    <property type="component" value="Chromosome"/>
</dbReference>
<dbReference type="KEGG" id="iho:Igni_0576"/>
<dbReference type="InterPro" id="IPR019202">
    <property type="entry name" value="DUF2067"/>
</dbReference>
<dbReference type="EMBL" id="CP000816">
    <property type="protein sequence ID" value="ABU81758.1"/>
    <property type="molecule type" value="Genomic_DNA"/>
</dbReference>
<dbReference type="STRING" id="453591.Igni_0576"/>
<proteinExistence type="predicted"/>
<evidence type="ECO:0000313" key="2">
    <source>
        <dbReference type="Proteomes" id="UP000000262"/>
    </source>
</evidence>
<dbReference type="OrthoDB" id="384119at2157"/>
<gene>
    <name evidence="1" type="ordered locus">Igni_0576</name>
</gene>
<organism evidence="1 2">
    <name type="scientific">Ignicoccus hospitalis (strain KIN4/I / DSM 18386 / JCM 14125)</name>
    <dbReference type="NCBI Taxonomy" id="453591"/>
    <lineage>
        <taxon>Archaea</taxon>
        <taxon>Thermoproteota</taxon>
        <taxon>Thermoprotei</taxon>
        <taxon>Desulfurococcales</taxon>
        <taxon>Desulfurococcaceae</taxon>
        <taxon>Ignicoccus</taxon>
    </lineage>
</organism>
<name>A8AA06_IGNH4</name>
<keyword evidence="2" id="KW-1185">Reference proteome</keyword>
<dbReference type="RefSeq" id="WP_011998610.1">
    <property type="nucleotide sequence ID" value="NC_009776.1"/>
</dbReference>